<gene>
    <name evidence="2" type="ORF">LWI28_017734</name>
</gene>
<dbReference type="PANTHER" id="PTHR48040:SF28">
    <property type="entry name" value="ABC TRANSPORTER G FAMILY MEMBER 39-LIKE"/>
    <property type="match status" value="1"/>
</dbReference>
<keyword evidence="1" id="KW-1133">Transmembrane helix</keyword>
<proteinExistence type="predicted"/>
<comment type="caution">
    <text evidence="2">The sequence shown here is derived from an EMBL/GenBank/DDBJ whole genome shotgun (WGS) entry which is preliminary data.</text>
</comment>
<dbReference type="AlphaFoldDB" id="A0AAD5IEM5"/>
<organism evidence="2 3">
    <name type="scientific">Acer negundo</name>
    <name type="common">Box elder</name>
    <dbReference type="NCBI Taxonomy" id="4023"/>
    <lineage>
        <taxon>Eukaryota</taxon>
        <taxon>Viridiplantae</taxon>
        <taxon>Streptophyta</taxon>
        <taxon>Embryophyta</taxon>
        <taxon>Tracheophyta</taxon>
        <taxon>Spermatophyta</taxon>
        <taxon>Magnoliopsida</taxon>
        <taxon>eudicotyledons</taxon>
        <taxon>Gunneridae</taxon>
        <taxon>Pentapetalae</taxon>
        <taxon>rosids</taxon>
        <taxon>malvids</taxon>
        <taxon>Sapindales</taxon>
        <taxon>Sapindaceae</taxon>
        <taxon>Hippocastanoideae</taxon>
        <taxon>Acereae</taxon>
        <taxon>Acer</taxon>
    </lineage>
</organism>
<dbReference type="EMBL" id="JAJSOW010000106">
    <property type="protein sequence ID" value="KAI9161468.1"/>
    <property type="molecule type" value="Genomic_DNA"/>
</dbReference>
<evidence type="ECO:0000313" key="3">
    <source>
        <dbReference type="Proteomes" id="UP001064489"/>
    </source>
</evidence>
<evidence type="ECO:0000313" key="2">
    <source>
        <dbReference type="EMBL" id="KAI9161468.1"/>
    </source>
</evidence>
<protein>
    <submittedName>
        <fullName evidence="2">Uncharacterized protein</fullName>
    </submittedName>
</protein>
<keyword evidence="1" id="KW-0472">Membrane</keyword>
<reference evidence="2" key="2">
    <citation type="submission" date="2023-02" db="EMBL/GenBank/DDBJ databases">
        <authorList>
            <person name="Swenson N.G."/>
            <person name="Wegrzyn J.L."/>
            <person name="Mcevoy S.L."/>
        </authorList>
    </citation>
    <scope>NUCLEOTIDE SEQUENCE</scope>
    <source>
        <strain evidence="2">91603</strain>
        <tissue evidence="2">Leaf</tissue>
    </source>
</reference>
<evidence type="ECO:0000256" key="1">
    <source>
        <dbReference type="SAM" id="Phobius"/>
    </source>
</evidence>
<accession>A0AAD5IEM5</accession>
<reference evidence="2" key="1">
    <citation type="journal article" date="2022" name="Plant J.">
        <title>Strategies of tolerance reflected in two North American maple genomes.</title>
        <authorList>
            <person name="McEvoy S.L."/>
            <person name="Sezen U.U."/>
            <person name="Trouern-Trend A."/>
            <person name="McMahon S.M."/>
            <person name="Schaberg P.G."/>
            <person name="Yang J."/>
            <person name="Wegrzyn J.L."/>
            <person name="Swenson N.G."/>
        </authorList>
    </citation>
    <scope>NUCLEOTIDE SEQUENCE</scope>
    <source>
        <strain evidence="2">91603</strain>
    </source>
</reference>
<keyword evidence="1" id="KW-0812">Transmembrane</keyword>
<name>A0AAD5IEM5_ACENE</name>
<sequence>MGAFQVLPMEAMAWWTYWRIPDYNLVRFCFTFVAALVLGTIFWQESTIARLYSQPVVALERTIFCLERAAGMYSAIALPYALAQEYLSLDNELIEQDIDLGLASIISWG</sequence>
<keyword evidence="3" id="KW-1185">Reference proteome</keyword>
<dbReference type="PANTHER" id="PTHR48040">
    <property type="entry name" value="PLEIOTROPIC DRUG RESISTANCE PROTEIN 1-LIKE ISOFORM X1"/>
    <property type="match status" value="1"/>
</dbReference>
<dbReference type="Proteomes" id="UP001064489">
    <property type="component" value="Chromosome 2"/>
</dbReference>
<feature type="transmembrane region" description="Helical" evidence="1">
    <location>
        <begin position="25"/>
        <end position="43"/>
    </location>
</feature>